<organism evidence="1 2">
    <name type="scientific">Dermacentor silvarum</name>
    <name type="common">Tick</name>
    <dbReference type="NCBI Taxonomy" id="543639"/>
    <lineage>
        <taxon>Eukaryota</taxon>
        <taxon>Metazoa</taxon>
        <taxon>Ecdysozoa</taxon>
        <taxon>Arthropoda</taxon>
        <taxon>Chelicerata</taxon>
        <taxon>Arachnida</taxon>
        <taxon>Acari</taxon>
        <taxon>Parasitiformes</taxon>
        <taxon>Ixodida</taxon>
        <taxon>Ixodoidea</taxon>
        <taxon>Ixodidae</taxon>
        <taxon>Rhipicephalinae</taxon>
        <taxon>Dermacentor</taxon>
    </lineage>
</organism>
<proteinExistence type="predicted"/>
<protein>
    <submittedName>
        <fullName evidence="1">Uncharacterized protein</fullName>
    </submittedName>
</protein>
<gene>
    <name evidence="1" type="ORF">HPB49_007125</name>
</gene>
<dbReference type="EMBL" id="CM023475">
    <property type="protein sequence ID" value="KAH7945118.1"/>
    <property type="molecule type" value="Genomic_DNA"/>
</dbReference>
<evidence type="ECO:0000313" key="1">
    <source>
        <dbReference type="EMBL" id="KAH7945118.1"/>
    </source>
</evidence>
<reference evidence="1" key="1">
    <citation type="submission" date="2020-05" db="EMBL/GenBank/DDBJ databases">
        <title>Large-scale comparative analyses of tick genomes elucidate their genetic diversity and vector capacities.</title>
        <authorList>
            <person name="Jia N."/>
            <person name="Wang J."/>
            <person name="Shi W."/>
            <person name="Du L."/>
            <person name="Sun Y."/>
            <person name="Zhan W."/>
            <person name="Jiang J."/>
            <person name="Wang Q."/>
            <person name="Zhang B."/>
            <person name="Ji P."/>
            <person name="Sakyi L.B."/>
            <person name="Cui X."/>
            <person name="Yuan T."/>
            <person name="Jiang B."/>
            <person name="Yang W."/>
            <person name="Lam T.T.-Y."/>
            <person name="Chang Q."/>
            <person name="Ding S."/>
            <person name="Wang X."/>
            <person name="Zhu J."/>
            <person name="Ruan X."/>
            <person name="Zhao L."/>
            <person name="Wei J."/>
            <person name="Que T."/>
            <person name="Du C."/>
            <person name="Cheng J."/>
            <person name="Dai P."/>
            <person name="Han X."/>
            <person name="Huang E."/>
            <person name="Gao Y."/>
            <person name="Liu J."/>
            <person name="Shao H."/>
            <person name="Ye R."/>
            <person name="Li L."/>
            <person name="Wei W."/>
            <person name="Wang X."/>
            <person name="Wang C."/>
            <person name="Yang T."/>
            <person name="Huo Q."/>
            <person name="Li W."/>
            <person name="Guo W."/>
            <person name="Chen H."/>
            <person name="Zhou L."/>
            <person name="Ni X."/>
            <person name="Tian J."/>
            <person name="Zhou Y."/>
            <person name="Sheng Y."/>
            <person name="Liu T."/>
            <person name="Pan Y."/>
            <person name="Xia L."/>
            <person name="Li J."/>
            <person name="Zhao F."/>
            <person name="Cao W."/>
        </authorList>
    </citation>
    <scope>NUCLEOTIDE SEQUENCE</scope>
    <source>
        <strain evidence="1">Dsil-2018</strain>
    </source>
</reference>
<name>A0ACB8CJH7_DERSI</name>
<dbReference type="Proteomes" id="UP000821865">
    <property type="component" value="Chromosome 6"/>
</dbReference>
<sequence>MASLDLPTKPEAVDCDGKNDDVSQQPASPSPRGSQRERDRNRAGKAKSRHCQEGRRRKRTDGGSTRRSPRPGDRSANKKVLLTTGKVNKKADANVSAKSSGESKPTGTKMPRSSPSSPSSLGHADHSLPVLAAAPAVRASERDEVPEHSKKSADVAQKTTPTAKEPDSFGPSNLAGHTSAAETDVERGHGLRVSNSGTTLPIETPQYDTSPVPNEAVEAAVNRRENYGKVHQDSFSRHSAVPVDAVLAPSGPKRSTEKLIPSTTPTGTPSLSAILSGRYPVAGETAHAPPETLADSAESEGRTPWRGRIMRIIKNESVEGGRASSSPKHVPALTNVKSRYSGTADYQVTLRRLRMGLFANERDEPSGPSPARRALILVPLAALMIALALVLLGRKNRIVHRLSSVYMHDESGVCSTEACHRVVAFAMENTDTAFDPCVDFHRHACGRWFAGSTARRSYVDENRANFSAAAHGALTQLLLRPQPGGGDIPHDDVGMARFYASCLAYARKRPITRVPDLLERMSLNKSSWTDFTSSQQLFDHVLAANFRTGLAGLVRVSKDESAANGLLVVDVAFLGLGLSWEDALEHAFSSASNESSNLTNAVVNIGAVDALKGMLAALTTTDLRVAGLYSLLLMLAQVMRYPYLLATNYAGFEDVTLCLQATGEHMSAQFASWLAHSLEGGETPAYLDKMVAALNQAIETSTWLHDNLALNVADVPDRLMVKTAGSVINEGCVANPTATQAKATYSDDFVANILLARKTAPPTCVRAGGVAATVRSQLVGRIEPDPAGALVAPTAALTPDLLHADAGEPSLDYSTLGVMLLIEWAHLVSARRPALRARLSEYGQCVRRDVTDLLMADNVSDASLRTMVFLPWALDMALAAATSQWRIASRRARAKDVPFVEDSATERLRVQLFFRRFCQTTCGDKEAAKVCLYGMLRSSQFARTFQCTWPEKDADC</sequence>
<accession>A0ACB8CJH7</accession>
<comment type="caution">
    <text evidence="1">The sequence shown here is derived from an EMBL/GenBank/DDBJ whole genome shotgun (WGS) entry which is preliminary data.</text>
</comment>
<keyword evidence="2" id="KW-1185">Reference proteome</keyword>
<evidence type="ECO:0000313" key="2">
    <source>
        <dbReference type="Proteomes" id="UP000821865"/>
    </source>
</evidence>